<proteinExistence type="predicted"/>
<gene>
    <name evidence="1" type="ORF">PXEA_LOCUS36403</name>
</gene>
<comment type="caution">
    <text evidence="1">The sequence shown here is derived from an EMBL/GenBank/DDBJ whole genome shotgun (WGS) entry which is preliminary data.</text>
</comment>
<accession>A0A3S5FH88</accession>
<keyword evidence="2" id="KW-1185">Reference proteome</keyword>
<evidence type="ECO:0000313" key="2">
    <source>
        <dbReference type="Proteomes" id="UP000784294"/>
    </source>
</evidence>
<dbReference type="Proteomes" id="UP000784294">
    <property type="component" value="Unassembled WGS sequence"/>
</dbReference>
<dbReference type="OrthoDB" id="339325at2759"/>
<protein>
    <submittedName>
        <fullName evidence="1">Uncharacterized protein</fullName>
    </submittedName>
</protein>
<organism evidence="1 2">
    <name type="scientific">Protopolystoma xenopodis</name>
    <dbReference type="NCBI Taxonomy" id="117903"/>
    <lineage>
        <taxon>Eukaryota</taxon>
        <taxon>Metazoa</taxon>
        <taxon>Spiralia</taxon>
        <taxon>Lophotrochozoa</taxon>
        <taxon>Platyhelminthes</taxon>
        <taxon>Monogenea</taxon>
        <taxon>Polyopisthocotylea</taxon>
        <taxon>Polystomatidea</taxon>
        <taxon>Polystomatidae</taxon>
        <taxon>Protopolystoma</taxon>
    </lineage>
</organism>
<reference evidence="1" key="1">
    <citation type="submission" date="2018-11" db="EMBL/GenBank/DDBJ databases">
        <authorList>
            <consortium name="Pathogen Informatics"/>
        </authorList>
    </citation>
    <scope>NUCLEOTIDE SEQUENCE</scope>
</reference>
<dbReference type="EMBL" id="CAAALY010277897">
    <property type="protein sequence ID" value="VEL42963.1"/>
    <property type="molecule type" value="Genomic_DNA"/>
</dbReference>
<name>A0A3S5FH88_9PLAT</name>
<evidence type="ECO:0000313" key="1">
    <source>
        <dbReference type="EMBL" id="VEL42963.1"/>
    </source>
</evidence>
<dbReference type="AlphaFoldDB" id="A0A3S5FH88"/>
<sequence length="120" mass="13624">MEAPFRGIEQPRLMYIIAEHNYTLYIPEGVPELLSNILLNYYLRESRIGSCSLATSPEAQVCLVSHFLLEEADVIRQRIAFVEIANLSIEFKFGFSQPVPLCIIRNVATGMEQIKPNILP</sequence>